<reference evidence="1" key="2">
    <citation type="journal article" date="2024" name="Plant">
        <title>Genomic evolution and insights into agronomic trait innovations of Sesamum species.</title>
        <authorList>
            <person name="Miao H."/>
            <person name="Wang L."/>
            <person name="Qu L."/>
            <person name="Liu H."/>
            <person name="Sun Y."/>
            <person name="Le M."/>
            <person name="Wang Q."/>
            <person name="Wei S."/>
            <person name="Zheng Y."/>
            <person name="Lin W."/>
            <person name="Duan Y."/>
            <person name="Cao H."/>
            <person name="Xiong S."/>
            <person name="Wang X."/>
            <person name="Wei L."/>
            <person name="Li C."/>
            <person name="Ma Q."/>
            <person name="Ju M."/>
            <person name="Zhao R."/>
            <person name="Li G."/>
            <person name="Mu C."/>
            <person name="Tian Q."/>
            <person name="Mei H."/>
            <person name="Zhang T."/>
            <person name="Gao T."/>
            <person name="Zhang H."/>
        </authorList>
    </citation>
    <scope>NUCLEOTIDE SEQUENCE</scope>
    <source>
        <strain evidence="1">G01</strain>
    </source>
</reference>
<dbReference type="AlphaFoldDB" id="A0AAW2KMC6"/>
<dbReference type="EMBL" id="JACGWK010000081">
    <property type="protein sequence ID" value="KAL0307653.1"/>
    <property type="molecule type" value="Genomic_DNA"/>
</dbReference>
<name>A0AAW2KMC6_9LAMI</name>
<reference evidence="1" key="1">
    <citation type="submission" date="2020-06" db="EMBL/GenBank/DDBJ databases">
        <authorList>
            <person name="Li T."/>
            <person name="Hu X."/>
            <person name="Zhang T."/>
            <person name="Song X."/>
            <person name="Zhang H."/>
            <person name="Dai N."/>
            <person name="Sheng W."/>
            <person name="Hou X."/>
            <person name="Wei L."/>
        </authorList>
    </citation>
    <scope>NUCLEOTIDE SEQUENCE</scope>
    <source>
        <strain evidence="1">G01</strain>
        <tissue evidence="1">Leaf</tissue>
    </source>
</reference>
<comment type="caution">
    <text evidence="1">The sequence shown here is derived from an EMBL/GenBank/DDBJ whole genome shotgun (WGS) entry which is preliminary data.</text>
</comment>
<protein>
    <submittedName>
        <fullName evidence="1">Uncharacterized protein</fullName>
    </submittedName>
</protein>
<gene>
    <name evidence="1" type="ORF">Sangu_3017700</name>
</gene>
<organism evidence="1">
    <name type="scientific">Sesamum angustifolium</name>
    <dbReference type="NCBI Taxonomy" id="2727405"/>
    <lineage>
        <taxon>Eukaryota</taxon>
        <taxon>Viridiplantae</taxon>
        <taxon>Streptophyta</taxon>
        <taxon>Embryophyta</taxon>
        <taxon>Tracheophyta</taxon>
        <taxon>Spermatophyta</taxon>
        <taxon>Magnoliopsida</taxon>
        <taxon>eudicotyledons</taxon>
        <taxon>Gunneridae</taxon>
        <taxon>Pentapetalae</taxon>
        <taxon>asterids</taxon>
        <taxon>lamiids</taxon>
        <taxon>Lamiales</taxon>
        <taxon>Pedaliaceae</taxon>
        <taxon>Sesamum</taxon>
    </lineage>
</organism>
<evidence type="ECO:0000313" key="1">
    <source>
        <dbReference type="EMBL" id="KAL0307653.1"/>
    </source>
</evidence>
<sequence length="352" mass="39188">MRYLQSQITSNIVYEDIPNYCSLCKHVGHCDAEYYSKGDAPKPPPPHTRIFGKKAAAKYILKGKGLGLQHVDKVLDKIPEKIEVGECSKNAIDHHKYVSVAAFNSPMEIVELPQPVRNDAAEISCAENVDLVAENDVFYAENDNCVAENDSIRVREAVVELDGNGNVGCGNTSVMEADVNWQEDNVNAENYSLDCENIGFTCGIEEKNVCKNEENAINLGGKIVGTMITRSNNIVGDLRRGMKWINFDIAVRLIQNWKRFEVAIKGIKEDVEAVIKRNKLAVSLAIQFQKCVLLYDPVSQLNLKPLDTGEQFDQGVPSPEKPSPIASRTRCCKKGKKALAVHRNERKIGKKR</sequence>
<proteinExistence type="predicted"/>
<accession>A0AAW2KMC6</accession>